<dbReference type="Proteomes" id="UP001209878">
    <property type="component" value="Unassembled WGS sequence"/>
</dbReference>
<reference evidence="1" key="1">
    <citation type="journal article" date="2023" name="Mol. Biol. Evol.">
        <title>Third-Generation Sequencing Reveals the Adaptive Role of the Epigenome in Three Deep-Sea Polychaetes.</title>
        <authorList>
            <person name="Perez M."/>
            <person name="Aroh O."/>
            <person name="Sun Y."/>
            <person name="Lan Y."/>
            <person name="Juniper S.K."/>
            <person name="Young C.R."/>
            <person name="Angers B."/>
            <person name="Qian P.Y."/>
        </authorList>
    </citation>
    <scope>NUCLEOTIDE SEQUENCE</scope>
    <source>
        <strain evidence="1">R07B-5</strain>
    </source>
</reference>
<sequence>MYSGFGVLMSKLRGAEDELNTVVAGTATGLLYKSSAGMTKCIRAGGVGFGIALVYSVWTGRSRIMQLFGGGSS</sequence>
<comment type="caution">
    <text evidence="1">The sequence shown here is derived from an EMBL/GenBank/DDBJ whole genome shotgun (WGS) entry which is preliminary data.</text>
</comment>
<accession>A0AAD9P722</accession>
<dbReference type="AlphaFoldDB" id="A0AAD9P722"/>
<evidence type="ECO:0008006" key="3">
    <source>
        <dbReference type="Google" id="ProtNLM"/>
    </source>
</evidence>
<evidence type="ECO:0000313" key="2">
    <source>
        <dbReference type="Proteomes" id="UP001209878"/>
    </source>
</evidence>
<dbReference type="Pfam" id="PF02466">
    <property type="entry name" value="Tim17"/>
    <property type="match status" value="1"/>
</dbReference>
<gene>
    <name evidence="1" type="ORF">NP493_111g01026</name>
</gene>
<dbReference type="EMBL" id="JAODUO010000110">
    <property type="protein sequence ID" value="KAK2189270.1"/>
    <property type="molecule type" value="Genomic_DNA"/>
</dbReference>
<organism evidence="1 2">
    <name type="scientific">Ridgeia piscesae</name>
    <name type="common">Tubeworm</name>
    <dbReference type="NCBI Taxonomy" id="27915"/>
    <lineage>
        <taxon>Eukaryota</taxon>
        <taxon>Metazoa</taxon>
        <taxon>Spiralia</taxon>
        <taxon>Lophotrochozoa</taxon>
        <taxon>Annelida</taxon>
        <taxon>Polychaeta</taxon>
        <taxon>Sedentaria</taxon>
        <taxon>Canalipalpata</taxon>
        <taxon>Sabellida</taxon>
        <taxon>Siboglinidae</taxon>
        <taxon>Ridgeia</taxon>
    </lineage>
</organism>
<name>A0AAD9P722_RIDPI</name>
<protein>
    <recommendedName>
        <fullName evidence="3">Mitochondrial inner membrane translocase subunit Tim17/Tim22/Tim23/peroxisomal protein PMP24</fullName>
    </recommendedName>
</protein>
<evidence type="ECO:0000313" key="1">
    <source>
        <dbReference type="EMBL" id="KAK2189270.1"/>
    </source>
</evidence>
<proteinExistence type="predicted"/>
<keyword evidence="2" id="KW-1185">Reference proteome</keyword>